<feature type="compositionally biased region" description="Acidic residues" evidence="1">
    <location>
        <begin position="246"/>
        <end position="257"/>
    </location>
</feature>
<feature type="compositionally biased region" description="Basic and acidic residues" evidence="1">
    <location>
        <begin position="160"/>
        <end position="172"/>
    </location>
</feature>
<evidence type="ECO:0000313" key="2">
    <source>
        <dbReference type="EMBL" id="CAD8258316.1"/>
    </source>
</evidence>
<dbReference type="AlphaFoldDB" id="A0A7R9UA82"/>
<gene>
    <name evidence="2" type="ORF">PPYR1160_LOCUS7817</name>
</gene>
<evidence type="ECO:0000256" key="1">
    <source>
        <dbReference type="SAM" id="MobiDB-lite"/>
    </source>
</evidence>
<dbReference type="EMBL" id="HBEA01010199">
    <property type="protein sequence ID" value="CAD8258316.1"/>
    <property type="molecule type" value="Transcribed_RNA"/>
</dbReference>
<feature type="compositionally biased region" description="Acidic residues" evidence="1">
    <location>
        <begin position="137"/>
        <end position="148"/>
    </location>
</feature>
<proteinExistence type="predicted"/>
<feature type="compositionally biased region" description="Acidic residues" evidence="1">
    <location>
        <begin position="211"/>
        <end position="234"/>
    </location>
</feature>
<feature type="compositionally biased region" description="Acidic residues" evidence="1">
    <location>
        <begin position="267"/>
        <end position="276"/>
    </location>
</feature>
<feature type="region of interest" description="Disordered" evidence="1">
    <location>
        <begin position="302"/>
        <end position="326"/>
    </location>
</feature>
<organism evidence="2">
    <name type="scientific">Pinguiococcus pyrenoidosus</name>
    <dbReference type="NCBI Taxonomy" id="172671"/>
    <lineage>
        <taxon>Eukaryota</taxon>
        <taxon>Sar</taxon>
        <taxon>Stramenopiles</taxon>
        <taxon>Ochrophyta</taxon>
        <taxon>Pinguiophyceae</taxon>
        <taxon>Pinguiochrysidales</taxon>
        <taxon>Pinguiochrysidaceae</taxon>
        <taxon>Pinguiococcus</taxon>
    </lineage>
</organism>
<feature type="compositionally biased region" description="Acidic residues" evidence="1">
    <location>
        <begin position="105"/>
        <end position="115"/>
    </location>
</feature>
<sequence>MDVEERQREVPQWLSATLAYDAIKAGYAKVMTLPILQRLDAKVADLAESALEIAGVPHDDDSALATADSFIDSVMEKVDDSVDSAALRLKTYVRRLRAGPSTPDEGAEEAGEPESEEHGVQEADVPSAQAAERSDEAAEEHEAEDDAQSGDVDLLAYDSPIRRSKQDDKAAAEVDVAYSVDPPQEPAEDDEEQAVAHTEALSIVEDAMLKDEDEATQEDEAWNADADPENEPDAAGDPLFASYVETDSESSEVDGDDVFATPGLRAEEEDEEEGEDLHERRILESIGVPSGVQRPAADVLSPASLTKTPASAAFDTSDAADLDTSW</sequence>
<feature type="compositionally biased region" description="Low complexity" evidence="1">
    <location>
        <begin position="308"/>
        <end position="326"/>
    </location>
</feature>
<reference evidence="2" key="1">
    <citation type="submission" date="2021-01" db="EMBL/GenBank/DDBJ databases">
        <authorList>
            <person name="Corre E."/>
            <person name="Pelletier E."/>
            <person name="Niang G."/>
            <person name="Scheremetjew M."/>
            <person name="Finn R."/>
            <person name="Kale V."/>
            <person name="Holt S."/>
            <person name="Cochrane G."/>
            <person name="Meng A."/>
            <person name="Brown T."/>
            <person name="Cohen L."/>
        </authorList>
    </citation>
    <scope>NUCLEOTIDE SEQUENCE</scope>
    <source>
        <strain evidence="2">CCMP2078</strain>
    </source>
</reference>
<feature type="region of interest" description="Disordered" evidence="1">
    <location>
        <begin position="98"/>
        <end position="279"/>
    </location>
</feature>
<protein>
    <submittedName>
        <fullName evidence="2">Uncharacterized protein</fullName>
    </submittedName>
</protein>
<name>A0A7R9UA82_9STRA</name>
<accession>A0A7R9UA82</accession>